<feature type="transmembrane region" description="Helical" evidence="1">
    <location>
        <begin position="12"/>
        <end position="37"/>
    </location>
</feature>
<evidence type="ECO:0000256" key="1">
    <source>
        <dbReference type="SAM" id="Phobius"/>
    </source>
</evidence>
<gene>
    <name evidence="2" type="ORF">RJ639_028954</name>
</gene>
<dbReference type="EMBL" id="JAVXUP010000052">
    <property type="protein sequence ID" value="KAK3040508.1"/>
    <property type="molecule type" value="Genomic_DNA"/>
</dbReference>
<evidence type="ECO:0000313" key="2">
    <source>
        <dbReference type="EMBL" id="KAK3040508.1"/>
    </source>
</evidence>
<dbReference type="Proteomes" id="UP001188597">
    <property type="component" value="Unassembled WGS sequence"/>
</dbReference>
<comment type="caution">
    <text evidence="2">The sequence shown here is derived from an EMBL/GenBank/DDBJ whole genome shotgun (WGS) entry which is preliminary data.</text>
</comment>
<evidence type="ECO:0000313" key="3">
    <source>
        <dbReference type="Proteomes" id="UP001188597"/>
    </source>
</evidence>
<reference evidence="2" key="1">
    <citation type="submission" date="2022-12" db="EMBL/GenBank/DDBJ databases">
        <title>Draft genome assemblies for two species of Escallonia (Escalloniales).</title>
        <authorList>
            <person name="Chanderbali A."/>
            <person name="Dervinis C."/>
            <person name="Anghel I."/>
            <person name="Soltis D."/>
            <person name="Soltis P."/>
            <person name="Zapata F."/>
        </authorList>
    </citation>
    <scope>NUCLEOTIDE SEQUENCE</scope>
    <source>
        <strain evidence="2">UCBG64.0493</strain>
        <tissue evidence="2">Leaf</tissue>
    </source>
</reference>
<organism evidence="2 3">
    <name type="scientific">Escallonia herrerae</name>
    <dbReference type="NCBI Taxonomy" id="1293975"/>
    <lineage>
        <taxon>Eukaryota</taxon>
        <taxon>Viridiplantae</taxon>
        <taxon>Streptophyta</taxon>
        <taxon>Embryophyta</taxon>
        <taxon>Tracheophyta</taxon>
        <taxon>Spermatophyta</taxon>
        <taxon>Magnoliopsida</taxon>
        <taxon>eudicotyledons</taxon>
        <taxon>Gunneridae</taxon>
        <taxon>Pentapetalae</taxon>
        <taxon>asterids</taxon>
        <taxon>campanulids</taxon>
        <taxon>Escalloniales</taxon>
        <taxon>Escalloniaceae</taxon>
        <taxon>Escallonia</taxon>
    </lineage>
</organism>
<keyword evidence="1" id="KW-1133">Transmembrane helix</keyword>
<proteinExistence type="predicted"/>
<keyword evidence="1" id="KW-0812">Transmembrane</keyword>
<name>A0AA88XBR1_9ASTE</name>
<protein>
    <submittedName>
        <fullName evidence="2">Uncharacterized protein</fullName>
    </submittedName>
</protein>
<sequence length="146" mass="16534">MVTAAATIPTTALMISSTLVLLPLNSVLPFSSSVFPVKYRINKTRRTRKATAKPTFPIDEVSLLSRACRVTYCGDRYDKEDSNKDATTIIPAFFWSVLFHAKTKRKSSTNHEDENGWILQSFPNKFEETLRRRLLICIFSKGLLSS</sequence>
<keyword evidence="3" id="KW-1185">Reference proteome</keyword>
<accession>A0AA88XBR1</accession>
<keyword evidence="1" id="KW-0472">Membrane</keyword>
<dbReference type="AlphaFoldDB" id="A0AA88XBR1"/>